<dbReference type="InterPro" id="IPR040079">
    <property type="entry name" value="Glutathione_S-Trfase"/>
</dbReference>
<accession>A0ABU2Z9U2</accession>
<dbReference type="Gene3D" id="3.40.30.10">
    <property type="entry name" value="Glutaredoxin"/>
    <property type="match status" value="1"/>
</dbReference>
<dbReference type="PANTHER" id="PTHR12289:SF41">
    <property type="entry name" value="FAILED AXON CONNECTIONS-RELATED"/>
    <property type="match status" value="1"/>
</dbReference>
<proteinExistence type="predicted"/>
<feature type="domain" description="Thioredoxin-like fold" evidence="2">
    <location>
        <begin position="63"/>
        <end position="158"/>
    </location>
</feature>
<dbReference type="InterPro" id="IPR033468">
    <property type="entry name" value="Metaxin_GST"/>
</dbReference>
<name>A0ABU2Z9U2_9ACTN</name>
<dbReference type="SFLD" id="SFLDS00019">
    <property type="entry name" value="Glutathione_Transferase_(cytos"/>
    <property type="match status" value="1"/>
</dbReference>
<dbReference type="Pfam" id="PF17172">
    <property type="entry name" value="GST_N_4"/>
    <property type="match status" value="1"/>
</dbReference>
<gene>
    <name evidence="3" type="ORF">RM704_38990</name>
</gene>
<dbReference type="InterPro" id="IPR036249">
    <property type="entry name" value="Thioredoxin-like_sf"/>
</dbReference>
<evidence type="ECO:0000313" key="3">
    <source>
        <dbReference type="EMBL" id="MDT0573371.1"/>
    </source>
</evidence>
<dbReference type="EMBL" id="JAVRFJ010000050">
    <property type="protein sequence ID" value="MDT0573371.1"/>
    <property type="molecule type" value="Genomic_DNA"/>
</dbReference>
<dbReference type="PANTHER" id="PTHR12289">
    <property type="entry name" value="METAXIN RELATED"/>
    <property type="match status" value="1"/>
</dbReference>
<dbReference type="RefSeq" id="WP_078936974.1">
    <property type="nucleotide sequence ID" value="NZ_JAVRFJ010000050.1"/>
</dbReference>
<organism evidence="3 4">
    <name type="scientific">Streptomyces gottesmaniae</name>
    <dbReference type="NCBI Taxonomy" id="3075518"/>
    <lineage>
        <taxon>Bacteria</taxon>
        <taxon>Bacillati</taxon>
        <taxon>Actinomycetota</taxon>
        <taxon>Actinomycetes</taxon>
        <taxon>Kitasatosporales</taxon>
        <taxon>Streptomycetaceae</taxon>
        <taxon>Streptomyces</taxon>
    </lineage>
</organism>
<dbReference type="InterPro" id="IPR050931">
    <property type="entry name" value="Mito_Protein_Transport_Metaxin"/>
</dbReference>
<dbReference type="Proteomes" id="UP001180737">
    <property type="component" value="Unassembled WGS sequence"/>
</dbReference>
<reference evidence="3" key="1">
    <citation type="submission" date="2024-05" db="EMBL/GenBank/DDBJ databases">
        <title>30 novel species of actinomycetes from the DSMZ collection.</title>
        <authorList>
            <person name="Nouioui I."/>
        </authorList>
    </citation>
    <scope>NUCLEOTIDE SEQUENCE</scope>
    <source>
        <strain evidence="3">DSM 3412</strain>
    </source>
</reference>
<dbReference type="CDD" id="cd03054">
    <property type="entry name" value="GST_N_Metaxin"/>
    <property type="match status" value="1"/>
</dbReference>
<sequence length="289" mass="32804">MSSQIVPGTTQTGPLPMEPTVTQYPLYENPYDNLQVDSDTEFELHGVTLGGSELAAYMTSLSPYVAKLEAYFRLFDVKHKVVAEPIPDVGPRGKVPYITVGETRISDSQLIIDWLKRTVSDPDTQLTEEQKAIGHAVKRALEDHLYWIIIYFEFFDQQGFDFLVSNTLGDTSVLPADVQEAVRVRRDDFRKRCYDQGIARYTHAEIVDKAKKDFESISVILGEKRFLLGNGAPSSYDATLFGFTQAFFQARGMHPEITDFVRTIPNLGRYIQNIQETWYPELKLAFDPA</sequence>
<evidence type="ECO:0000313" key="4">
    <source>
        <dbReference type="Proteomes" id="UP001180737"/>
    </source>
</evidence>
<keyword evidence="4" id="KW-1185">Reference proteome</keyword>
<dbReference type="SFLD" id="SFLDG01180">
    <property type="entry name" value="SUF1"/>
    <property type="match status" value="1"/>
</dbReference>
<evidence type="ECO:0000259" key="1">
    <source>
        <dbReference type="Pfam" id="PF17171"/>
    </source>
</evidence>
<dbReference type="InterPro" id="IPR012336">
    <property type="entry name" value="Thioredoxin-like_fold"/>
</dbReference>
<evidence type="ECO:0000259" key="2">
    <source>
        <dbReference type="Pfam" id="PF17172"/>
    </source>
</evidence>
<dbReference type="Pfam" id="PF17171">
    <property type="entry name" value="GST_C_6"/>
    <property type="match status" value="1"/>
</dbReference>
<protein>
    <submittedName>
        <fullName evidence="3">Glutathione S-transferase family protein</fullName>
    </submittedName>
</protein>
<dbReference type="InterPro" id="IPR026928">
    <property type="entry name" value="FAX/IsoI-like"/>
</dbReference>
<dbReference type="SFLD" id="SFLDG01200">
    <property type="entry name" value="SUF1.1"/>
    <property type="match status" value="1"/>
</dbReference>
<comment type="caution">
    <text evidence="3">The sequence shown here is derived from an EMBL/GenBank/DDBJ whole genome shotgun (WGS) entry which is preliminary data.</text>
</comment>
<dbReference type="CDD" id="cd03193">
    <property type="entry name" value="GST_C_Metaxin"/>
    <property type="match status" value="1"/>
</dbReference>
<dbReference type="SUPFAM" id="SSF52833">
    <property type="entry name" value="Thioredoxin-like"/>
    <property type="match status" value="1"/>
</dbReference>
<feature type="domain" description="Metaxin glutathione S-transferase" evidence="1">
    <location>
        <begin position="210"/>
        <end position="274"/>
    </location>
</feature>